<reference evidence="1 2" key="1">
    <citation type="submission" date="2018-03" db="EMBL/GenBank/DDBJ databases">
        <authorList>
            <person name="Gulvik C.A."/>
        </authorList>
    </citation>
    <scope>NUCLEOTIDE SEQUENCE [LARGE SCALE GENOMIC DNA]</scope>
    <source>
        <strain evidence="1 2">JCM 31581</strain>
    </source>
</reference>
<keyword evidence="2" id="KW-1185">Reference proteome</keyword>
<dbReference type="InterPro" id="IPR035958">
    <property type="entry name" value="SecB-like_sf"/>
</dbReference>
<dbReference type="OrthoDB" id="2226139at2"/>
<dbReference type="PIRSF" id="PIRSF031568">
    <property type="entry name" value="UCP031568"/>
    <property type="match status" value="1"/>
</dbReference>
<dbReference type="EMBL" id="PXZH01000001">
    <property type="protein sequence ID" value="RST89531.1"/>
    <property type="molecule type" value="Genomic_DNA"/>
</dbReference>
<gene>
    <name evidence="1" type="ORF">C7P63_00145</name>
</gene>
<evidence type="ECO:0000313" key="2">
    <source>
        <dbReference type="Proteomes" id="UP000277864"/>
    </source>
</evidence>
<comment type="caution">
    <text evidence="1">The sequence shown here is derived from an EMBL/GenBank/DDBJ whole genome shotgun (WGS) entry which is preliminary data.</text>
</comment>
<dbReference type="InterPro" id="IPR009530">
    <property type="entry name" value="DUF1149"/>
</dbReference>
<accession>A0A3S0AXM6</accession>
<dbReference type="Gene3D" id="3.10.420.10">
    <property type="entry name" value="SecB-like"/>
    <property type="match status" value="1"/>
</dbReference>
<organism evidence="1 2">
    <name type="scientific">Vagococcus humatus</name>
    <dbReference type="NCBI Taxonomy" id="1889241"/>
    <lineage>
        <taxon>Bacteria</taxon>
        <taxon>Bacillati</taxon>
        <taxon>Bacillota</taxon>
        <taxon>Bacilli</taxon>
        <taxon>Lactobacillales</taxon>
        <taxon>Enterococcaceae</taxon>
        <taxon>Vagococcus</taxon>
    </lineage>
</organism>
<dbReference type="AlphaFoldDB" id="A0A3S0AXM6"/>
<sequence>MNIMRQQEVVEAFHYDINNQSDTETDIQVEINPFDMSKEEEFPKENSLVGLRVIYQIVFEEFVLTGAIRQLVTVVDKNIQAAEDLNKEEIDELVRPLFAMIERLTYEVTEIALDQPGVQLNFNQE</sequence>
<dbReference type="SUPFAM" id="SSF54611">
    <property type="entry name" value="SecB-like"/>
    <property type="match status" value="1"/>
</dbReference>
<dbReference type="Proteomes" id="UP000277864">
    <property type="component" value="Unassembled WGS sequence"/>
</dbReference>
<proteinExistence type="predicted"/>
<dbReference type="Pfam" id="PF06619">
    <property type="entry name" value="DUF1149"/>
    <property type="match status" value="1"/>
</dbReference>
<dbReference type="RefSeq" id="WP_125942141.1">
    <property type="nucleotide sequence ID" value="NZ_PXZH01000001.1"/>
</dbReference>
<evidence type="ECO:0000313" key="1">
    <source>
        <dbReference type="EMBL" id="RST89531.1"/>
    </source>
</evidence>
<name>A0A3S0AXM6_9ENTE</name>
<protein>
    <submittedName>
        <fullName evidence="1">DUF1149 domain-containing protein</fullName>
    </submittedName>
</protein>